<dbReference type="InterPro" id="IPR008978">
    <property type="entry name" value="HSP20-like_chaperone"/>
</dbReference>
<feature type="region of interest" description="Disordered" evidence="4">
    <location>
        <begin position="89"/>
        <end position="123"/>
    </location>
</feature>
<evidence type="ECO:0000256" key="2">
    <source>
        <dbReference type="PROSITE-ProRule" id="PRU00285"/>
    </source>
</evidence>
<proteinExistence type="inferred from homology"/>
<evidence type="ECO:0000256" key="3">
    <source>
        <dbReference type="RuleBase" id="RU003616"/>
    </source>
</evidence>
<comment type="similarity">
    <text evidence="2 3">Belongs to the small heat shock protein (HSP20) family.</text>
</comment>
<dbReference type="InterPro" id="IPR002068">
    <property type="entry name" value="A-crystallin/Hsp20_dom"/>
</dbReference>
<dbReference type="InterPro" id="IPR031107">
    <property type="entry name" value="Small_HSP"/>
</dbReference>
<dbReference type="EMBL" id="JAQJAN010000003">
    <property type="protein sequence ID" value="KAJ5733624.1"/>
    <property type="molecule type" value="Genomic_DNA"/>
</dbReference>
<reference evidence="6" key="1">
    <citation type="journal article" date="2023" name="IMA Fungus">
        <title>Comparative genomic study of the Penicillium genus elucidates a diverse pangenome and 15 lateral gene transfer events.</title>
        <authorList>
            <person name="Petersen C."/>
            <person name="Sorensen T."/>
            <person name="Nielsen M.R."/>
            <person name="Sondergaard T.E."/>
            <person name="Sorensen J.L."/>
            <person name="Fitzpatrick D.A."/>
            <person name="Frisvad J.C."/>
            <person name="Nielsen K.L."/>
        </authorList>
    </citation>
    <scope>NUCLEOTIDE SEQUENCE</scope>
    <source>
        <strain evidence="6">IBT 17514</strain>
    </source>
</reference>
<name>A0AAD6HRU4_9EURO</name>
<organism evidence="6 7">
    <name type="scientific">Penicillium malachiteum</name>
    <dbReference type="NCBI Taxonomy" id="1324776"/>
    <lineage>
        <taxon>Eukaryota</taxon>
        <taxon>Fungi</taxon>
        <taxon>Dikarya</taxon>
        <taxon>Ascomycota</taxon>
        <taxon>Pezizomycotina</taxon>
        <taxon>Eurotiomycetes</taxon>
        <taxon>Eurotiomycetidae</taxon>
        <taxon>Eurotiales</taxon>
        <taxon>Aspergillaceae</taxon>
        <taxon>Penicillium</taxon>
    </lineage>
</organism>
<sequence length="178" mass="20331">MFPLMCPSARHPPPADIYEPLLEALSFGQQSLNYPQFDPALSAACVINPRFDFRETHDAYHLDGELPGLTQKDIDIEFSDSHTLVIKGRTEREYHRTEPENVTEKAEDDNNTENDNKDVKKDSHRYRARERIFGEFRRTFSFTSQVNQDAVKASLKNGVLSIHVPKAITTVAKKVVIE</sequence>
<dbReference type="Proteomes" id="UP001215712">
    <property type="component" value="Unassembled WGS sequence"/>
</dbReference>
<evidence type="ECO:0000256" key="1">
    <source>
        <dbReference type="ARBA" id="ARBA00023016"/>
    </source>
</evidence>
<accession>A0AAD6HRU4</accession>
<dbReference type="PANTHER" id="PTHR11527">
    <property type="entry name" value="HEAT-SHOCK PROTEIN 20 FAMILY MEMBER"/>
    <property type="match status" value="1"/>
</dbReference>
<protein>
    <submittedName>
        <fullName evidence="6">HSP20-like chaperone</fullName>
    </submittedName>
</protein>
<evidence type="ECO:0000259" key="5">
    <source>
        <dbReference type="PROSITE" id="PS01031"/>
    </source>
</evidence>
<keyword evidence="7" id="KW-1185">Reference proteome</keyword>
<reference evidence="6" key="2">
    <citation type="submission" date="2023-01" db="EMBL/GenBank/DDBJ databases">
        <authorList>
            <person name="Petersen C."/>
        </authorList>
    </citation>
    <scope>NUCLEOTIDE SEQUENCE</scope>
    <source>
        <strain evidence="6">IBT 17514</strain>
    </source>
</reference>
<gene>
    <name evidence="6" type="ORF">N7493_002410</name>
</gene>
<feature type="compositionally biased region" description="Basic and acidic residues" evidence="4">
    <location>
        <begin position="89"/>
        <end position="105"/>
    </location>
</feature>
<keyword evidence="1" id="KW-0346">Stress response</keyword>
<evidence type="ECO:0000313" key="7">
    <source>
        <dbReference type="Proteomes" id="UP001215712"/>
    </source>
</evidence>
<dbReference type="Gene3D" id="2.60.40.790">
    <property type="match status" value="1"/>
</dbReference>
<evidence type="ECO:0000256" key="4">
    <source>
        <dbReference type="SAM" id="MobiDB-lite"/>
    </source>
</evidence>
<evidence type="ECO:0000313" key="6">
    <source>
        <dbReference type="EMBL" id="KAJ5733624.1"/>
    </source>
</evidence>
<dbReference type="CDD" id="cd06464">
    <property type="entry name" value="ACD_sHsps-like"/>
    <property type="match status" value="1"/>
</dbReference>
<feature type="domain" description="SHSP" evidence="5">
    <location>
        <begin position="42"/>
        <end position="178"/>
    </location>
</feature>
<dbReference type="AlphaFoldDB" id="A0AAD6HRU4"/>
<dbReference type="SUPFAM" id="SSF49764">
    <property type="entry name" value="HSP20-like chaperones"/>
    <property type="match status" value="1"/>
</dbReference>
<dbReference type="PROSITE" id="PS01031">
    <property type="entry name" value="SHSP"/>
    <property type="match status" value="1"/>
</dbReference>
<dbReference type="Pfam" id="PF00011">
    <property type="entry name" value="HSP20"/>
    <property type="match status" value="1"/>
</dbReference>
<comment type="caution">
    <text evidence="6">The sequence shown here is derived from an EMBL/GenBank/DDBJ whole genome shotgun (WGS) entry which is preliminary data.</text>
</comment>